<name>A0ABV2T3H4_9BACT</name>
<accession>A0ABV2T3H4</accession>
<proteinExistence type="predicted"/>
<feature type="chain" id="PRO_5046986762" description="Lipoprotein" evidence="2">
    <location>
        <begin position="24"/>
        <end position="205"/>
    </location>
</feature>
<feature type="signal peptide" evidence="2">
    <location>
        <begin position="1"/>
        <end position="23"/>
    </location>
</feature>
<protein>
    <recommendedName>
        <fullName evidence="5">Lipoprotein</fullName>
    </recommendedName>
</protein>
<dbReference type="PROSITE" id="PS51257">
    <property type="entry name" value="PROKAR_LIPOPROTEIN"/>
    <property type="match status" value="1"/>
</dbReference>
<keyword evidence="2" id="KW-0732">Signal</keyword>
<dbReference type="RefSeq" id="WP_354660203.1">
    <property type="nucleotide sequence ID" value="NZ_JBEXAC010000001.1"/>
</dbReference>
<evidence type="ECO:0000256" key="1">
    <source>
        <dbReference type="SAM" id="MobiDB-lite"/>
    </source>
</evidence>
<organism evidence="3 4">
    <name type="scientific">Chitinophaga defluvii</name>
    <dbReference type="NCBI Taxonomy" id="3163343"/>
    <lineage>
        <taxon>Bacteria</taxon>
        <taxon>Pseudomonadati</taxon>
        <taxon>Bacteroidota</taxon>
        <taxon>Chitinophagia</taxon>
        <taxon>Chitinophagales</taxon>
        <taxon>Chitinophagaceae</taxon>
        <taxon>Chitinophaga</taxon>
    </lineage>
</organism>
<dbReference type="Proteomes" id="UP001549749">
    <property type="component" value="Unassembled WGS sequence"/>
</dbReference>
<reference evidence="3 4" key="1">
    <citation type="submission" date="2024-06" db="EMBL/GenBank/DDBJ databases">
        <title>Chitinophaga defluvii sp. nov., isolated from municipal sewage.</title>
        <authorList>
            <person name="Zhang L."/>
        </authorList>
    </citation>
    <scope>NUCLEOTIDE SEQUENCE [LARGE SCALE GENOMIC DNA]</scope>
    <source>
        <strain evidence="3 4">H8</strain>
    </source>
</reference>
<evidence type="ECO:0000313" key="4">
    <source>
        <dbReference type="Proteomes" id="UP001549749"/>
    </source>
</evidence>
<dbReference type="EMBL" id="JBEXAC010000001">
    <property type="protein sequence ID" value="MET6997568.1"/>
    <property type="molecule type" value="Genomic_DNA"/>
</dbReference>
<evidence type="ECO:0000256" key="2">
    <source>
        <dbReference type="SAM" id="SignalP"/>
    </source>
</evidence>
<keyword evidence="4" id="KW-1185">Reference proteome</keyword>
<evidence type="ECO:0000313" key="3">
    <source>
        <dbReference type="EMBL" id="MET6997568.1"/>
    </source>
</evidence>
<comment type="caution">
    <text evidence="3">The sequence shown here is derived from an EMBL/GenBank/DDBJ whole genome shotgun (WGS) entry which is preliminary data.</text>
</comment>
<sequence length="205" mass="23123">MRKFYRQLLAGLLIGLTFFSACSKKDNPVPEVNQEEADAAVFNFILLEKHNDHYHEKKDTVKVSFDKTGHASPHHMHLTEGEHYRLKIVMYYKGKDITKEYTDEGNIHQFFFVPTKEGYLDYVYEDKDAKGRGIGFTGIVKVLKADGGAFDLKAVLKHGLNKDHPAAKAWNNPKFMDAGGETDFEGEFEIHPSPAGPGHGEHEGD</sequence>
<feature type="region of interest" description="Disordered" evidence="1">
    <location>
        <begin position="186"/>
        <end position="205"/>
    </location>
</feature>
<evidence type="ECO:0008006" key="5">
    <source>
        <dbReference type="Google" id="ProtNLM"/>
    </source>
</evidence>
<gene>
    <name evidence="3" type="ORF">ABR189_09325</name>
</gene>